<dbReference type="PANTHER" id="PTHR33908:SF11">
    <property type="entry name" value="MEMBRANE PROTEIN"/>
    <property type="match status" value="1"/>
</dbReference>
<feature type="transmembrane region" description="Helical" evidence="8">
    <location>
        <begin position="78"/>
        <end position="100"/>
    </location>
</feature>
<keyword evidence="6 8" id="KW-1133">Transmembrane helix</keyword>
<dbReference type="PANTHER" id="PTHR33908">
    <property type="entry name" value="MANNOSYLTRANSFERASE YKCB-RELATED"/>
    <property type="match status" value="1"/>
</dbReference>
<evidence type="ECO:0000256" key="7">
    <source>
        <dbReference type="ARBA" id="ARBA00023136"/>
    </source>
</evidence>
<feature type="transmembrane region" description="Helical" evidence="8">
    <location>
        <begin position="245"/>
        <end position="265"/>
    </location>
</feature>
<evidence type="ECO:0000256" key="8">
    <source>
        <dbReference type="SAM" id="Phobius"/>
    </source>
</evidence>
<proteinExistence type="predicted"/>
<feature type="transmembrane region" description="Helical" evidence="8">
    <location>
        <begin position="336"/>
        <end position="357"/>
    </location>
</feature>
<dbReference type="EC" id="2.4.-.-" evidence="10"/>
<feature type="transmembrane region" description="Helical" evidence="8">
    <location>
        <begin position="173"/>
        <end position="189"/>
    </location>
</feature>
<evidence type="ECO:0000256" key="1">
    <source>
        <dbReference type="ARBA" id="ARBA00004651"/>
    </source>
</evidence>
<feature type="domain" description="Glycosyltransferase RgtA/B/C/D-like" evidence="9">
    <location>
        <begin position="57"/>
        <end position="216"/>
    </location>
</feature>
<feature type="transmembrane region" description="Helical" evidence="8">
    <location>
        <begin position="201"/>
        <end position="218"/>
    </location>
</feature>
<evidence type="ECO:0000256" key="4">
    <source>
        <dbReference type="ARBA" id="ARBA00022679"/>
    </source>
</evidence>
<evidence type="ECO:0000256" key="2">
    <source>
        <dbReference type="ARBA" id="ARBA00022475"/>
    </source>
</evidence>
<keyword evidence="2" id="KW-1003">Cell membrane</keyword>
<comment type="caution">
    <text evidence="10">The sequence shown here is derived from an EMBL/GenBank/DDBJ whole genome shotgun (WGS) entry which is preliminary data.</text>
</comment>
<keyword evidence="11" id="KW-1185">Reference proteome</keyword>
<dbReference type="InterPro" id="IPR050297">
    <property type="entry name" value="LipidA_mod_glycosyltrf_83"/>
</dbReference>
<dbReference type="Proteomes" id="UP001298593">
    <property type="component" value="Unassembled WGS sequence"/>
</dbReference>
<dbReference type="GO" id="GO:0016757">
    <property type="term" value="F:glycosyltransferase activity"/>
    <property type="evidence" value="ECO:0007669"/>
    <property type="project" value="UniProtKB-KW"/>
</dbReference>
<gene>
    <name evidence="10" type="ORF">KV113_24755</name>
</gene>
<dbReference type="RefSeq" id="WP_224971044.1">
    <property type="nucleotide sequence ID" value="NZ_JAYJJU010000040.1"/>
</dbReference>
<evidence type="ECO:0000259" key="9">
    <source>
        <dbReference type="Pfam" id="PF13231"/>
    </source>
</evidence>
<dbReference type="InterPro" id="IPR038731">
    <property type="entry name" value="RgtA/B/C-like"/>
</dbReference>
<evidence type="ECO:0000313" key="11">
    <source>
        <dbReference type="Proteomes" id="UP001298593"/>
    </source>
</evidence>
<organism evidence="10 11">
    <name type="scientific">[Mycobacterium] nativiensis</name>
    <dbReference type="NCBI Taxonomy" id="2855503"/>
    <lineage>
        <taxon>Bacteria</taxon>
        <taxon>Bacillati</taxon>
        <taxon>Actinomycetota</taxon>
        <taxon>Actinomycetes</taxon>
        <taxon>Mycobacteriales</taxon>
        <taxon>Mycobacteriaceae</taxon>
        <taxon>Mycolicibacter</taxon>
    </lineage>
</organism>
<feature type="transmembrane region" description="Helical" evidence="8">
    <location>
        <begin position="277"/>
        <end position="293"/>
    </location>
</feature>
<evidence type="ECO:0000313" key="10">
    <source>
        <dbReference type="EMBL" id="MEB3034756.1"/>
    </source>
</evidence>
<sequence length="502" mass="54127">MSDSTVAFRPAIAWRPVTILAAAVAVVHLAVATRYGWFPDEFYFVICGRHPAWGYVDQPPLVPLLAHLAEVFPGGGLLTLRLLAIAAHVGCIVATALLAAEFGGRRLAQVIAAAAVAACPAFVGLSMYFGPTVTDQLIWLTVLALVARALRLDTTPSWLLAGAAAGIGLENKHTAAVLIAGIAAGVVMFRRETLRTPRPWLATGLAVLLAAPNLWWMATHGWPNLQFARMISQHSRDTLGSLTQLPLLTIALAGPLLVVLWAFGIRWLASPAQREHRWILVVVAVALVVFTGASGRPYYAAPVFAVLFAAGAVRVESARTARLYPNGTGENAWPPLRWTATLAVSFVGAVLLCLPVLPVSAAQALRSINPWLASTYGWPQFTKQVVAAASPLPANVPIFTGYYTEAGALTILGPAADLRHPVYSAHNNYALWGPPKGRPDTVLCVGDFPRSYLLDYWSQVTPLATVIADDGKHTWETDRTIYLCQQPRGTWAEMWPSLSHFH</sequence>
<keyword evidence="4 10" id="KW-0808">Transferase</keyword>
<accession>A0ABU5Y3H5</accession>
<protein>
    <submittedName>
        <fullName evidence="10">Glycosyltransferase family 39 protein</fullName>
        <ecNumber evidence="10">2.4.-.-</ecNumber>
    </submittedName>
</protein>
<dbReference type="Pfam" id="PF13231">
    <property type="entry name" value="PMT_2"/>
    <property type="match status" value="1"/>
</dbReference>
<evidence type="ECO:0000256" key="6">
    <source>
        <dbReference type="ARBA" id="ARBA00022989"/>
    </source>
</evidence>
<evidence type="ECO:0000256" key="3">
    <source>
        <dbReference type="ARBA" id="ARBA00022676"/>
    </source>
</evidence>
<keyword evidence="3 10" id="KW-0328">Glycosyltransferase</keyword>
<evidence type="ECO:0000256" key="5">
    <source>
        <dbReference type="ARBA" id="ARBA00022692"/>
    </source>
</evidence>
<name>A0ABU5Y3H5_9MYCO</name>
<reference evidence="10 11" key="1">
    <citation type="submission" date="2023-12" db="EMBL/GenBank/DDBJ databases">
        <title>Description of new species of Mycobacterium terrae complex isolated from sewage at the Sao Paulo Zoological Park Foundation in Brazil.</title>
        <authorList>
            <person name="Romagnoli C.L."/>
            <person name="Conceicao E.C."/>
            <person name="Machado E."/>
            <person name="Barreto L.B.P.F."/>
            <person name="Sharma A."/>
            <person name="Silva N.M."/>
            <person name="Marques L.E."/>
            <person name="Juliana M.A."/>
            <person name="Lourenco M.C.S."/>
            <person name="Digiampietri L.A."/>
            <person name="Suffys P.N."/>
            <person name="Viana-Niero C."/>
        </authorList>
    </citation>
    <scope>NUCLEOTIDE SEQUENCE [LARGE SCALE GENOMIC DNA]</scope>
    <source>
        <strain evidence="10 11">MYC340</strain>
    </source>
</reference>
<feature type="transmembrane region" description="Helical" evidence="8">
    <location>
        <begin position="12"/>
        <end position="31"/>
    </location>
</feature>
<keyword evidence="7 8" id="KW-0472">Membrane</keyword>
<dbReference type="EMBL" id="JAYJJU010000040">
    <property type="protein sequence ID" value="MEB3034756.1"/>
    <property type="molecule type" value="Genomic_DNA"/>
</dbReference>
<comment type="subcellular location">
    <subcellularLocation>
        <location evidence="1">Cell membrane</location>
        <topology evidence="1">Multi-pass membrane protein</topology>
    </subcellularLocation>
</comment>
<keyword evidence="5 8" id="KW-0812">Transmembrane</keyword>
<feature type="transmembrane region" description="Helical" evidence="8">
    <location>
        <begin position="107"/>
        <end position="129"/>
    </location>
</feature>